<evidence type="ECO:0000313" key="13">
    <source>
        <dbReference type="Proteomes" id="UP000325576"/>
    </source>
</evidence>
<dbReference type="InterPro" id="IPR018177">
    <property type="entry name" value="L-lactate_DH_AS"/>
</dbReference>
<feature type="binding site" evidence="9">
    <location>
        <begin position="16"/>
        <end position="21"/>
    </location>
    <ligand>
        <name>NAD(+)</name>
        <dbReference type="ChEBI" id="CHEBI:57540"/>
    </ligand>
</feature>
<evidence type="ECO:0000259" key="11">
    <source>
        <dbReference type="Pfam" id="PF02866"/>
    </source>
</evidence>
<dbReference type="SUPFAM" id="SSF56327">
    <property type="entry name" value="LDH C-terminal domain-like"/>
    <property type="match status" value="1"/>
</dbReference>
<organism evidence="12 13">
    <name type="scientific">Rhodococcus erythropolis</name>
    <name type="common">Arthrobacter picolinophilus</name>
    <dbReference type="NCBI Taxonomy" id="1833"/>
    <lineage>
        <taxon>Bacteria</taxon>
        <taxon>Bacillati</taxon>
        <taxon>Actinomycetota</taxon>
        <taxon>Actinomycetes</taxon>
        <taxon>Mycobacteriales</taxon>
        <taxon>Nocardiaceae</taxon>
        <taxon>Rhodococcus</taxon>
        <taxon>Rhodococcus erythropolis group</taxon>
    </lineage>
</organism>
<feature type="domain" description="Lactate/malate dehydrogenase C-terminal" evidence="11">
    <location>
        <begin position="153"/>
        <end position="315"/>
    </location>
</feature>
<dbReference type="Gene3D" id="3.40.50.720">
    <property type="entry name" value="NAD(P)-binding Rossmann-like Domain"/>
    <property type="match status" value="1"/>
</dbReference>
<feature type="binding site" evidence="9">
    <location>
        <position position="102"/>
    </location>
    <ligand>
        <name>NAD(+)</name>
        <dbReference type="ChEBI" id="CHEBI:57540"/>
    </ligand>
</feature>
<dbReference type="HAMAP" id="MF_00488">
    <property type="entry name" value="Lactate_dehydrog"/>
    <property type="match status" value="1"/>
</dbReference>
<comment type="function">
    <text evidence="7">Catalyzes the conversion of lactate to pyruvate.</text>
</comment>
<comment type="subcellular location">
    <subcellularLocation>
        <location evidence="7">Cytoplasm</location>
    </subcellularLocation>
</comment>
<comment type="caution">
    <text evidence="12">The sequence shown here is derived from an EMBL/GenBank/DDBJ whole genome shotgun (WGS) entry which is preliminary data.</text>
</comment>
<keyword evidence="4 7" id="KW-0560">Oxidoreductase</keyword>
<dbReference type="InterPro" id="IPR022383">
    <property type="entry name" value="Lactate/malate_DH_C"/>
</dbReference>
<dbReference type="GO" id="GO:0006096">
    <property type="term" value="P:glycolytic process"/>
    <property type="evidence" value="ECO:0007669"/>
    <property type="project" value="UniProtKB-UniRule"/>
</dbReference>
<comment type="subunit">
    <text evidence="7">Homotetramer.</text>
</comment>
<evidence type="ECO:0000256" key="9">
    <source>
        <dbReference type="PIRSR" id="PIRSR000102-3"/>
    </source>
</evidence>
<dbReference type="InterPro" id="IPR001236">
    <property type="entry name" value="Lactate/malate_DH_N"/>
</dbReference>
<dbReference type="Pfam" id="PF00056">
    <property type="entry name" value="Ldh_1_N"/>
    <property type="match status" value="1"/>
</dbReference>
<dbReference type="PROSITE" id="PS00064">
    <property type="entry name" value="L_LDH"/>
    <property type="match status" value="1"/>
</dbReference>
<keyword evidence="7" id="KW-0021">Allosteric enzyme</keyword>
<comment type="activity regulation">
    <text evidence="7">Allosterically activated by fructose 1,6-bisphosphate (FBP).</text>
</comment>
<comment type="catalytic activity">
    <reaction evidence="6 7">
        <text>(S)-lactate + NAD(+) = pyruvate + NADH + H(+)</text>
        <dbReference type="Rhea" id="RHEA:23444"/>
        <dbReference type="ChEBI" id="CHEBI:15361"/>
        <dbReference type="ChEBI" id="CHEBI:15378"/>
        <dbReference type="ChEBI" id="CHEBI:16651"/>
        <dbReference type="ChEBI" id="CHEBI:57540"/>
        <dbReference type="ChEBI" id="CHEBI:57945"/>
        <dbReference type="EC" id="1.1.1.27"/>
    </reaction>
</comment>
<protein>
    <recommendedName>
        <fullName evidence="3 7">L-lactate dehydrogenase</fullName>
        <shortName evidence="7">L-LDH</shortName>
        <ecNumber evidence="3 7">1.1.1.27</ecNumber>
    </recommendedName>
</protein>
<dbReference type="PIRSF" id="PIRSF000102">
    <property type="entry name" value="Lac_mal_DH"/>
    <property type="match status" value="1"/>
</dbReference>
<dbReference type="Proteomes" id="UP000325576">
    <property type="component" value="Unassembled WGS sequence"/>
</dbReference>
<evidence type="ECO:0000256" key="1">
    <source>
        <dbReference type="ARBA" id="ARBA00004843"/>
    </source>
</evidence>
<feature type="domain" description="Lactate/malate dehydrogenase N-terminal" evidence="10">
    <location>
        <begin position="11"/>
        <end position="150"/>
    </location>
</feature>
<feature type="binding site" evidence="7 9">
    <location>
        <position position="41"/>
    </location>
    <ligand>
        <name>NAD(+)</name>
        <dbReference type="ChEBI" id="CHEBI:57540"/>
    </ligand>
</feature>
<evidence type="ECO:0000313" key="12">
    <source>
        <dbReference type="EMBL" id="KAB2586659.1"/>
    </source>
</evidence>
<dbReference type="Pfam" id="PF02866">
    <property type="entry name" value="Ldh_1_C"/>
    <property type="match status" value="1"/>
</dbReference>
<dbReference type="InterPro" id="IPR015955">
    <property type="entry name" value="Lactate_DH/Glyco_Ohase_4_C"/>
</dbReference>
<dbReference type="PRINTS" id="PR00086">
    <property type="entry name" value="LLDHDRGNASE"/>
</dbReference>
<dbReference type="InterPro" id="IPR036291">
    <property type="entry name" value="NAD(P)-bd_dom_sf"/>
</dbReference>
<evidence type="ECO:0000256" key="6">
    <source>
        <dbReference type="ARBA" id="ARBA00049258"/>
    </source>
</evidence>
<proteinExistence type="inferred from homology"/>
<dbReference type="PROSITE" id="PS51257">
    <property type="entry name" value="PROKAR_LIPOPROTEIN"/>
    <property type="match status" value="1"/>
</dbReference>
<dbReference type="InterPro" id="IPR011304">
    <property type="entry name" value="L-lactate_DH"/>
</dbReference>
<comment type="similarity">
    <text evidence="2 7">Belongs to the LDH/MDH superfamily. LDH family.</text>
</comment>
<dbReference type="GO" id="GO:0005737">
    <property type="term" value="C:cytoplasm"/>
    <property type="evidence" value="ECO:0007669"/>
    <property type="project" value="UniProtKB-SubCell"/>
</dbReference>
<keyword evidence="7" id="KW-0963">Cytoplasm</keyword>
<evidence type="ECO:0000256" key="4">
    <source>
        <dbReference type="ARBA" id="ARBA00023002"/>
    </source>
</evidence>
<evidence type="ECO:0000256" key="2">
    <source>
        <dbReference type="ARBA" id="ARBA00006054"/>
    </source>
</evidence>
<feature type="binding site" evidence="7 9">
    <location>
        <begin position="125"/>
        <end position="127"/>
    </location>
    <ligand>
        <name>NAD(+)</name>
        <dbReference type="ChEBI" id="CHEBI:57540"/>
    </ligand>
</feature>
<evidence type="ECO:0000256" key="3">
    <source>
        <dbReference type="ARBA" id="ARBA00012967"/>
    </source>
</evidence>
<feature type="binding site" evidence="7">
    <location>
        <position position="238"/>
    </location>
    <ligand>
        <name>substrate</name>
    </ligand>
</feature>
<dbReference type="InterPro" id="IPR001557">
    <property type="entry name" value="L-lactate/malate_DH"/>
</dbReference>
<gene>
    <name evidence="7" type="primary">ldh</name>
    <name evidence="12" type="ORF">BS297_04135</name>
</gene>
<dbReference type="PANTHER" id="PTHR43128">
    <property type="entry name" value="L-2-HYDROXYCARBOXYLATE DEHYDROGENASE (NAD(P)(+))"/>
    <property type="match status" value="1"/>
</dbReference>
<dbReference type="SUPFAM" id="SSF51735">
    <property type="entry name" value="NAD(P)-binding Rossmann-fold domains"/>
    <property type="match status" value="1"/>
</dbReference>
<dbReference type="GO" id="GO:0004459">
    <property type="term" value="F:L-lactate dehydrogenase (NAD+) activity"/>
    <property type="evidence" value="ECO:0007669"/>
    <property type="project" value="UniProtKB-UniRule"/>
</dbReference>
<feature type="binding site" evidence="7">
    <location>
        <begin position="86"/>
        <end position="87"/>
    </location>
    <ligand>
        <name>NAD(+)</name>
        <dbReference type="ChEBI" id="CHEBI:57540"/>
    </ligand>
</feature>
<feature type="binding site" evidence="7">
    <location>
        <position position="95"/>
    </location>
    <ligand>
        <name>substrate</name>
    </ligand>
</feature>
<reference evidence="12 13" key="1">
    <citation type="journal article" date="2017" name="Poromechanics V (2013)">
        <title>Genomic Characterization of the Arsenic-Tolerant Actinobacterium, &lt;i&gt;Rhodococcus erythropolis&lt;/i&gt; S43.</title>
        <authorList>
            <person name="Retamal-Morales G."/>
            <person name="Mehnert M."/>
            <person name="Schwabe R."/>
            <person name="Tischler D."/>
            <person name="Schloemann M."/>
            <person name="Levican G.J."/>
        </authorList>
    </citation>
    <scope>NUCLEOTIDE SEQUENCE [LARGE SCALE GENOMIC DNA]</scope>
    <source>
        <strain evidence="12 13">S43</strain>
    </source>
</reference>
<feature type="binding site" evidence="7">
    <location>
        <position position="89"/>
    </location>
    <ligand>
        <name>substrate</name>
    </ligand>
</feature>
<dbReference type="UniPathway" id="UPA00554">
    <property type="reaction ID" value="UER00611"/>
</dbReference>
<dbReference type="RefSeq" id="WP_042952475.1">
    <property type="nucleotide sequence ID" value="NZ_JAPWIH010000001.1"/>
</dbReference>
<evidence type="ECO:0000256" key="8">
    <source>
        <dbReference type="PIRSR" id="PIRSR000102-1"/>
    </source>
</evidence>
<comment type="caution">
    <text evidence="7">Lacks conserved residue(s) required for the propagation of feature annotation.</text>
</comment>
<feature type="binding site" evidence="7">
    <location>
        <position position="108"/>
    </location>
    <ligand>
        <name>NAD(+)</name>
        <dbReference type="ChEBI" id="CHEBI:57540"/>
    </ligand>
</feature>
<dbReference type="GO" id="GO:0006089">
    <property type="term" value="P:lactate metabolic process"/>
    <property type="evidence" value="ECO:0007669"/>
    <property type="project" value="TreeGrafter"/>
</dbReference>
<evidence type="ECO:0000259" key="10">
    <source>
        <dbReference type="Pfam" id="PF00056"/>
    </source>
</evidence>
<feature type="binding site" evidence="7">
    <location>
        <position position="46"/>
    </location>
    <ligand>
        <name>NAD(+)</name>
        <dbReference type="ChEBI" id="CHEBI:57540"/>
    </ligand>
</feature>
<feature type="modified residue" description="Phosphotyrosine" evidence="7">
    <location>
        <position position="229"/>
    </location>
</feature>
<evidence type="ECO:0000256" key="7">
    <source>
        <dbReference type="HAMAP-Rule" id="MF_00488"/>
    </source>
</evidence>
<dbReference type="EMBL" id="MRBO01000149">
    <property type="protein sequence ID" value="KAB2586659.1"/>
    <property type="molecule type" value="Genomic_DNA"/>
</dbReference>
<feature type="binding site" evidence="7">
    <location>
        <begin position="127"/>
        <end position="130"/>
    </location>
    <ligand>
        <name>substrate</name>
    </ligand>
</feature>
<sequence>MTTPNRSSRRKVSVVGAGSVGTAIAYACLIRGSADALALYDTNSAKVRAEVLDLNHGTQFTPPCTVEGGDDISVTAGSDLVVVTAGAKQHPGQSRLELAAVNVKIAQTLTEQLLAVSPDAVLLFVTNPVDVATYAAIQAAGPSYRSRIFGSGTVLDTARLRFLLATELGVAVENVHAFIVGEHGDSEIPLWSSATIGGVPATSFVGPSGGVLGPDLRANVAKSVVESAYEIIEGKGATNLAIGLSSAFIAEVVLRDEQRVLPVSTLQTGVHGLDLVCLSLPTMVGRAGAGRVLEVPLSEKEASGLRSSARTLREVQESLGL</sequence>
<comment type="pathway">
    <text evidence="1 7">Fermentation; pyruvate fermentation to lactate; (S)-lactate from pyruvate: step 1/1.</text>
</comment>
<dbReference type="EC" id="1.1.1.27" evidence="3 7"/>
<dbReference type="AlphaFoldDB" id="A0A0C2VLI7"/>
<evidence type="ECO:0000256" key="5">
    <source>
        <dbReference type="ARBA" id="ARBA00023027"/>
    </source>
</evidence>
<keyword evidence="7" id="KW-0597">Phosphoprotein</keyword>
<feature type="binding site" evidence="7">
    <location>
        <position position="151"/>
    </location>
    <ligand>
        <name>NAD(+)</name>
        <dbReference type="ChEBI" id="CHEBI:57540"/>
    </ligand>
</feature>
<dbReference type="PANTHER" id="PTHR43128:SF16">
    <property type="entry name" value="L-LACTATE DEHYDROGENASE"/>
    <property type="match status" value="1"/>
</dbReference>
<feature type="binding site" evidence="7">
    <location>
        <begin position="156"/>
        <end position="159"/>
    </location>
    <ligand>
        <name>substrate</name>
    </ligand>
</feature>
<feature type="active site" description="Proton acceptor" evidence="7 8">
    <location>
        <position position="183"/>
    </location>
</feature>
<accession>A0A0C2VLI7</accession>
<feature type="binding site" evidence="7">
    <location>
        <position position="176"/>
    </location>
    <ligand>
        <name>beta-D-fructose 1,6-bisphosphate</name>
        <dbReference type="ChEBI" id="CHEBI:32966"/>
        <note>allosteric activator</note>
    </ligand>
</feature>
<name>A0A0C2VLI7_RHOER</name>
<feature type="binding site" evidence="7">
    <location>
        <position position="20"/>
    </location>
    <ligand>
        <name>NAD(+)</name>
        <dbReference type="ChEBI" id="CHEBI:57540"/>
    </ligand>
</feature>
<keyword evidence="5 7" id="KW-0520">NAD</keyword>
<dbReference type="NCBIfam" id="TIGR01771">
    <property type="entry name" value="L-LDH-NAD"/>
    <property type="match status" value="1"/>
</dbReference>
<feature type="binding site" evidence="7">
    <location>
        <position position="161"/>
    </location>
    <ligand>
        <name>beta-D-fructose 1,6-bisphosphate</name>
        <dbReference type="ChEBI" id="CHEBI:32966"/>
        <note>allosteric activator</note>
    </ligand>
</feature>
<dbReference type="Gene3D" id="3.90.110.10">
    <property type="entry name" value="Lactate dehydrogenase/glycoside hydrolase, family 4, C-terminal"/>
    <property type="match status" value="1"/>
</dbReference>